<gene>
    <name evidence="1" type="ORF">GWK47_007211</name>
</gene>
<reference evidence="1" key="1">
    <citation type="submission" date="2020-07" db="EMBL/GenBank/DDBJ databases">
        <title>The High-quality genome of the commercially important snow crab, Chionoecetes opilio.</title>
        <authorList>
            <person name="Jeong J.-H."/>
            <person name="Ryu S."/>
        </authorList>
    </citation>
    <scope>NUCLEOTIDE SEQUENCE</scope>
    <source>
        <strain evidence="1">MADBK_172401_WGS</strain>
        <tissue evidence="1">Digestive gland</tissue>
    </source>
</reference>
<keyword evidence="2" id="KW-1185">Reference proteome</keyword>
<name>A0A8J4Y1T1_CHIOP</name>
<evidence type="ECO:0000313" key="1">
    <source>
        <dbReference type="EMBL" id="KAG0719603.1"/>
    </source>
</evidence>
<dbReference type="Proteomes" id="UP000770661">
    <property type="component" value="Unassembled WGS sequence"/>
</dbReference>
<evidence type="ECO:0000313" key="2">
    <source>
        <dbReference type="Proteomes" id="UP000770661"/>
    </source>
</evidence>
<dbReference type="EMBL" id="JACEEZ010014259">
    <property type="protein sequence ID" value="KAG0719603.1"/>
    <property type="molecule type" value="Genomic_DNA"/>
</dbReference>
<dbReference type="AlphaFoldDB" id="A0A8J4Y1T1"/>
<comment type="caution">
    <text evidence="1">The sequence shown here is derived from an EMBL/GenBank/DDBJ whole genome shotgun (WGS) entry which is preliminary data.</text>
</comment>
<accession>A0A8J4Y1T1</accession>
<sequence length="86" mass="8700">MQVADRAVRFAVETVRMDDGGGGGTSNDPLATVTSEAGGGANVMPAVSTVYVTIPQAGTIVSGSKSSFHLFPFNTSTSVPNSTPHS</sequence>
<proteinExistence type="predicted"/>
<organism evidence="1 2">
    <name type="scientific">Chionoecetes opilio</name>
    <name type="common">Atlantic snow crab</name>
    <name type="synonym">Cancer opilio</name>
    <dbReference type="NCBI Taxonomy" id="41210"/>
    <lineage>
        <taxon>Eukaryota</taxon>
        <taxon>Metazoa</taxon>
        <taxon>Ecdysozoa</taxon>
        <taxon>Arthropoda</taxon>
        <taxon>Crustacea</taxon>
        <taxon>Multicrustacea</taxon>
        <taxon>Malacostraca</taxon>
        <taxon>Eumalacostraca</taxon>
        <taxon>Eucarida</taxon>
        <taxon>Decapoda</taxon>
        <taxon>Pleocyemata</taxon>
        <taxon>Brachyura</taxon>
        <taxon>Eubrachyura</taxon>
        <taxon>Majoidea</taxon>
        <taxon>Majidae</taxon>
        <taxon>Chionoecetes</taxon>
    </lineage>
</organism>
<protein>
    <submittedName>
        <fullName evidence="1">Uncharacterized protein</fullName>
    </submittedName>
</protein>